<sequence>MLGWLPPFRKHAKNGEKTIHELWAKGIKLLKAETGDGEGLAVVDDLLSSLSEADYHAISSLSNDQVFASIAAAKQLSAIQLSMANERKLEDTLVELHHTAKGQRRAEVKDIKGEVARRVWIKKLIDRSKKNKLLYFPNEPCAGFVRLPPSEAREVLVKEDRRQLASQLVKDNAELKKLASLRKTAQTNWEERGLHTLHLCCGLATWKVSADEPAPPNVPIILIPMRIAGKGTKDIYVMRAAGEPKINLALVEVLGEMGFKISADTLLDAACGRTPPPPGATPPDFSIQEGAFILGNFSFEKLSMVQDISGNSVQQWIANDLVAATWDRAARERLRATQRPPKGAGDSAPAQPLDGMMALMSPEQTLHSCQASVFDERSPNDEYMVMDADSSQLQAVYAVASGQNTVIQGPPGTGKSQTITNIIATLVAQGKSILFVAEKRAALEVVHERLKSVGLGHLAIDMHGKSTSRAAIYAQLEEALVASREAETVTEEAGEDVRHIHSAFEARRQCLDAHVSALHRTTFPPSDLTPFQLANKLQELRHVSSGVQWKEVHTLQPEAVRHLLREVSRPHFRELFLRTHQSLWNGATLTPTFGRDAVLQLVNSMITNLQTVHNSACRLADVAHFGAPTTLREAESLLELLRGVNAMLVPYHENVYNEDLAEHAACFESEGETPLLPTTVRVWIGAEGKRCRVWRQLAGHHKQGGRGLSWDQLGKDIRGMAAHCKMWQSLSIAHSGQSARPRAVANGTDDHSVLHAYDSMQELRRQLRILHEDVKPQVPKLDSLTMTEGLQRLHTLREQERVLVDLQPLCANEVELSAQGMDTLVEEIRSQKVSPEHWVDIFDKAYYYSCFRKVIEKEPLLSRFHGRTHEGVRDDFVRRDLDRLRLAAQRVRAAHAANVRKQQKQFQKMTGLVMSQLCKKQGHIPLRTMMKEASSVLTAICPCWMVSPLSVSELIGAERQYFDVVIVDEASQVLPENAIASLMRARQMVVAGDSKQLPPSNFFSADSGEDETMEEAGSARVGVEEGGVMSAGFESLLDLASSFLASRYLSWHYRSQDESLIQFSNQFFYSGKLVTFPAPRTNRQLALAHERMTSPAREVDHVVAQVVQHIRYQLIRPAGDRETIGVITLGQDHRQRIEAAITLAMRGEPPEALAMTDPSNRDALFVKNLEGVQGDERDVIILTIGYPASTNFGPLACKVPYGASPTARLCPATRVQPMHQVADAVENDGEDVGGDGAGSHSRGLLLHFIRLSISCNLQFVARAEYAP</sequence>
<dbReference type="Gene3D" id="3.40.50.300">
    <property type="entry name" value="P-loop containing nucleotide triphosphate hydrolases"/>
    <property type="match status" value="3"/>
</dbReference>
<dbReference type="Pfam" id="PF13086">
    <property type="entry name" value="AAA_11"/>
    <property type="match status" value="2"/>
</dbReference>
<accession>A0AAE0FN25</accession>
<gene>
    <name evidence="2" type="ORF">CYMTET_28395</name>
</gene>
<dbReference type="Proteomes" id="UP001190700">
    <property type="component" value="Unassembled WGS sequence"/>
</dbReference>
<evidence type="ECO:0000259" key="1">
    <source>
        <dbReference type="Pfam" id="PF13086"/>
    </source>
</evidence>
<evidence type="ECO:0000313" key="2">
    <source>
        <dbReference type="EMBL" id="KAK3262764.1"/>
    </source>
</evidence>
<dbReference type="PANTHER" id="PTHR43788:SF8">
    <property type="entry name" value="DNA-BINDING PROTEIN SMUBP-2"/>
    <property type="match status" value="1"/>
</dbReference>
<dbReference type="SUPFAM" id="SSF52540">
    <property type="entry name" value="P-loop containing nucleoside triphosphate hydrolases"/>
    <property type="match status" value="1"/>
</dbReference>
<feature type="domain" description="DNA2/NAM7 helicase helicase" evidence="1">
    <location>
        <begin position="848"/>
        <end position="999"/>
    </location>
</feature>
<name>A0AAE0FN25_9CHLO</name>
<proteinExistence type="predicted"/>
<comment type="caution">
    <text evidence="2">The sequence shown here is derived from an EMBL/GenBank/DDBJ whole genome shotgun (WGS) entry which is preliminary data.</text>
</comment>
<organism evidence="2 3">
    <name type="scientific">Cymbomonas tetramitiformis</name>
    <dbReference type="NCBI Taxonomy" id="36881"/>
    <lineage>
        <taxon>Eukaryota</taxon>
        <taxon>Viridiplantae</taxon>
        <taxon>Chlorophyta</taxon>
        <taxon>Pyramimonadophyceae</taxon>
        <taxon>Pyramimonadales</taxon>
        <taxon>Pyramimonadaceae</taxon>
        <taxon>Cymbomonas</taxon>
    </lineage>
</organism>
<dbReference type="EMBL" id="LGRX02015970">
    <property type="protein sequence ID" value="KAK3262764.1"/>
    <property type="molecule type" value="Genomic_DNA"/>
</dbReference>
<dbReference type="InterPro" id="IPR050534">
    <property type="entry name" value="Coronavir_polyprotein_1ab"/>
</dbReference>
<dbReference type="GO" id="GO:0043139">
    <property type="term" value="F:5'-3' DNA helicase activity"/>
    <property type="evidence" value="ECO:0007669"/>
    <property type="project" value="TreeGrafter"/>
</dbReference>
<reference evidence="2 3" key="1">
    <citation type="journal article" date="2015" name="Genome Biol. Evol.">
        <title>Comparative Genomics of a Bacterivorous Green Alga Reveals Evolutionary Causalities and Consequences of Phago-Mixotrophic Mode of Nutrition.</title>
        <authorList>
            <person name="Burns J.A."/>
            <person name="Paasch A."/>
            <person name="Narechania A."/>
            <person name="Kim E."/>
        </authorList>
    </citation>
    <scope>NUCLEOTIDE SEQUENCE [LARGE SCALE GENOMIC DNA]</scope>
    <source>
        <strain evidence="2 3">PLY_AMNH</strain>
    </source>
</reference>
<dbReference type="PANTHER" id="PTHR43788">
    <property type="entry name" value="DNA2/NAM7 HELICASE FAMILY MEMBER"/>
    <property type="match status" value="1"/>
</dbReference>
<feature type="domain" description="DNA2/NAM7 helicase helicase" evidence="1">
    <location>
        <begin position="389"/>
        <end position="466"/>
    </location>
</feature>
<dbReference type="AlphaFoldDB" id="A0AAE0FN25"/>
<keyword evidence="3" id="KW-1185">Reference proteome</keyword>
<dbReference type="InterPro" id="IPR041677">
    <property type="entry name" value="DNA2/NAM7_AAA_11"/>
</dbReference>
<dbReference type="InterPro" id="IPR027417">
    <property type="entry name" value="P-loop_NTPase"/>
</dbReference>
<protein>
    <recommendedName>
        <fullName evidence="1">DNA2/NAM7 helicase helicase domain-containing protein</fullName>
    </recommendedName>
</protein>
<evidence type="ECO:0000313" key="3">
    <source>
        <dbReference type="Proteomes" id="UP001190700"/>
    </source>
</evidence>
<dbReference type="InterPro" id="IPR025103">
    <property type="entry name" value="DUF4011"/>
</dbReference>
<dbReference type="Pfam" id="PF13195">
    <property type="entry name" value="DUF4011"/>
    <property type="match status" value="1"/>
</dbReference>